<dbReference type="Proteomes" id="UP000601435">
    <property type="component" value="Unassembled WGS sequence"/>
</dbReference>
<sequence>IFEKFDTDKDGILNLKAWSQEFNELQVSTEGGEAMYNSDQLKQLLIAVNPDVKAPEKGMPFSDYRRLYLEGGLRRVTSPCLCAAGLCILAASCGLHYRAVHDFCSHFGCLQHI</sequence>
<dbReference type="AlphaFoldDB" id="A0A812LB22"/>
<name>A0A812LB22_9DINO</name>
<comment type="caution">
    <text evidence="2">The sequence shown here is derived from an EMBL/GenBank/DDBJ whole genome shotgun (WGS) entry which is preliminary data.</text>
</comment>
<evidence type="ECO:0000259" key="1">
    <source>
        <dbReference type="PROSITE" id="PS50222"/>
    </source>
</evidence>
<evidence type="ECO:0000313" key="3">
    <source>
        <dbReference type="Proteomes" id="UP000601435"/>
    </source>
</evidence>
<proteinExistence type="predicted"/>
<dbReference type="PROSITE" id="PS50222">
    <property type="entry name" value="EF_HAND_2"/>
    <property type="match status" value="1"/>
</dbReference>
<dbReference type="EMBL" id="CAJNJA010008642">
    <property type="protein sequence ID" value="CAE7238809.1"/>
    <property type="molecule type" value="Genomic_DNA"/>
</dbReference>
<feature type="non-terminal residue" evidence="2">
    <location>
        <position position="1"/>
    </location>
</feature>
<evidence type="ECO:0000313" key="2">
    <source>
        <dbReference type="EMBL" id="CAE7238809.1"/>
    </source>
</evidence>
<feature type="domain" description="EF-hand" evidence="1">
    <location>
        <begin position="1"/>
        <end position="28"/>
    </location>
</feature>
<dbReference type="GO" id="GO:0005509">
    <property type="term" value="F:calcium ion binding"/>
    <property type="evidence" value="ECO:0007669"/>
    <property type="project" value="InterPro"/>
</dbReference>
<protein>
    <recommendedName>
        <fullName evidence="1">EF-hand domain-containing protein</fullName>
    </recommendedName>
</protein>
<keyword evidence="3" id="KW-1185">Reference proteome</keyword>
<gene>
    <name evidence="2" type="ORF">SNEC2469_LOCUS4173</name>
</gene>
<reference evidence="2" key="1">
    <citation type="submission" date="2021-02" db="EMBL/GenBank/DDBJ databases">
        <authorList>
            <person name="Dougan E. K."/>
            <person name="Rhodes N."/>
            <person name="Thang M."/>
            <person name="Chan C."/>
        </authorList>
    </citation>
    <scope>NUCLEOTIDE SEQUENCE</scope>
</reference>
<dbReference type="InterPro" id="IPR002048">
    <property type="entry name" value="EF_hand_dom"/>
</dbReference>
<organism evidence="2 3">
    <name type="scientific">Symbiodinium necroappetens</name>
    <dbReference type="NCBI Taxonomy" id="1628268"/>
    <lineage>
        <taxon>Eukaryota</taxon>
        <taxon>Sar</taxon>
        <taxon>Alveolata</taxon>
        <taxon>Dinophyceae</taxon>
        <taxon>Suessiales</taxon>
        <taxon>Symbiodiniaceae</taxon>
        <taxon>Symbiodinium</taxon>
    </lineage>
</organism>
<accession>A0A812LB22</accession>
<dbReference type="OrthoDB" id="10442363at2759"/>